<dbReference type="Proteomes" id="UP001631993">
    <property type="component" value="Unassembled WGS sequence"/>
</dbReference>
<evidence type="ECO:0000313" key="3">
    <source>
        <dbReference type="Proteomes" id="UP001631993"/>
    </source>
</evidence>
<accession>A0ABW9IQH4</accession>
<organism evidence="2 3">
    <name type="scientific">Streptomyces galilaeus</name>
    <dbReference type="NCBI Taxonomy" id="33899"/>
    <lineage>
        <taxon>Bacteria</taxon>
        <taxon>Bacillati</taxon>
        <taxon>Actinomycetota</taxon>
        <taxon>Actinomycetes</taxon>
        <taxon>Kitasatosporales</taxon>
        <taxon>Streptomycetaceae</taxon>
        <taxon>Streptomyces</taxon>
    </lineage>
</organism>
<proteinExistence type="predicted"/>
<sequence>MNDPTDTPMDDPAEVPTDDRTDSGRQVHNYHGPVFNDPVSGVQLAWNNRSVTQNQQNNTAVAPGFEALAALMTDLLRQLPEAGLTDRDREDARTAAEEVLAEITGPQPPEQGRLRRAVNGLKGALAPVATGVAAGTAIGVQEWAQSVIAGLAGLV</sequence>
<gene>
    <name evidence="2" type="ORF">ACKI1S_27540</name>
</gene>
<comment type="caution">
    <text evidence="2">The sequence shown here is derived from an EMBL/GenBank/DDBJ whole genome shotgun (WGS) entry which is preliminary data.</text>
</comment>
<dbReference type="RefSeq" id="WP_365266972.1">
    <property type="nucleotide sequence ID" value="NZ_JBJVMW010000010.1"/>
</dbReference>
<keyword evidence="3" id="KW-1185">Reference proteome</keyword>
<feature type="region of interest" description="Disordered" evidence="1">
    <location>
        <begin position="1"/>
        <end position="32"/>
    </location>
</feature>
<protein>
    <submittedName>
        <fullName evidence="2">Uncharacterized protein</fullName>
    </submittedName>
</protein>
<name>A0ABW9IQH4_STRGJ</name>
<dbReference type="EMBL" id="JBJVNE010000014">
    <property type="protein sequence ID" value="MFM9649890.1"/>
    <property type="molecule type" value="Genomic_DNA"/>
</dbReference>
<evidence type="ECO:0000313" key="2">
    <source>
        <dbReference type="EMBL" id="MFM9649890.1"/>
    </source>
</evidence>
<evidence type="ECO:0000256" key="1">
    <source>
        <dbReference type="SAM" id="MobiDB-lite"/>
    </source>
</evidence>
<reference evidence="2 3" key="1">
    <citation type="submission" date="2024-12" db="EMBL/GenBank/DDBJ databases">
        <title>Forecasting of Potato common scab and diversities of Pathogenic streptomyces spp. in china.</title>
        <authorList>
            <person name="Handique U."/>
            <person name="Wu J."/>
        </authorList>
    </citation>
    <scope>NUCLEOTIDE SEQUENCE [LARGE SCALE GENOMIC DNA]</scope>
    <source>
        <strain evidence="2 3">ZRIMU1585</strain>
    </source>
</reference>